<keyword evidence="2" id="KW-0963">Cytoplasm</keyword>
<evidence type="ECO:0000256" key="3">
    <source>
        <dbReference type="ARBA" id="ARBA00022846"/>
    </source>
</evidence>
<reference evidence="16" key="1">
    <citation type="submission" date="2023-01" db="EMBL/GenBank/DDBJ databases">
        <title>Key to firefly adult light organ development and bioluminescence: homeobox transcription factors regulate luciferase expression and transportation to peroxisome.</title>
        <authorList>
            <person name="Fu X."/>
        </authorList>
    </citation>
    <scope>NUCLEOTIDE SEQUENCE [LARGE SCALE GENOMIC DNA]</scope>
</reference>
<comment type="function">
    <text evidence="12">Component of the nexin-dynein regulatory complex (N-DRC), a key regulator of ciliary/flagellar motility which maintains the alignment and integrity of the distal axoneme and regulates microtubule sliding in motile axonemes. Plays a critical role in the assembly of N-DRC and also stabilizes the assembly of multiple inner dynein arms and radial spokes. Coassembles with DRC1 to form a central scaffold needed for assembly of the N-DRC and its attachment to the outer doublet microtubules.</text>
</comment>
<sequence>MKGKKKGGLATRLARMSDEERTKYLQRKADVEEEARRRKEQLLSNFMKNKLKKEDGFSRLNIAKINQYWHQIMRADKCEYMRKDVEHLKKWINKTIAIKNNTIKKLIDELDWQEDLYGKNFQAHSKHIDNILAFHYKNLDEIANQYKNDQKLLLYVGSTEKHEIEEQNQTEVEHLKTIIYGQEDTFKHEETEIREFYLKRMDEALSDYKMEVRQMQKERDKIVCALWKQLSNIVITYIQQTELKRLHLMELQKLDSAASLTITQHDQEISKQEQELKKLQHEYNKLYASQEERIQQLQDEIESTTKSFFRMRKTLMHDLNQDEKQLAHLTAASNKAITFIESKCVKGHHLLHLARTCEKLESDRERMRNWDTDFESDVKSKKKPSEKQLITLPSLTKIRPKTSVPKPPFIKHTRQLRSEEVFQPHIETTETFAIKTRLVRNVPIKEDSITIEKKVLSRKLTKSDITSQSKSSSLSTSSNNISKAGWSHLSKLEGLWLTYNKVELDCIGMRKEKKIILQENEKLKEAIRNVLEASALGQSTLNVKHGSGSSSKRRFAFSAPISSSTVY</sequence>
<evidence type="ECO:0000256" key="1">
    <source>
        <dbReference type="ARBA" id="ARBA00004611"/>
    </source>
</evidence>
<dbReference type="Pfam" id="PF14772">
    <property type="entry name" value="NYD-SP28"/>
    <property type="match status" value="1"/>
</dbReference>
<dbReference type="AlphaFoldDB" id="A0AAN7S6W4"/>
<dbReference type="EMBL" id="JARPUR010000006">
    <property type="protein sequence ID" value="KAK4873841.1"/>
    <property type="molecule type" value="Genomic_DNA"/>
</dbReference>
<evidence type="ECO:0000256" key="11">
    <source>
        <dbReference type="ARBA" id="ARBA00041517"/>
    </source>
</evidence>
<dbReference type="PANTHER" id="PTHR21625">
    <property type="entry name" value="NYD-SP28 PROTEIN"/>
    <property type="match status" value="1"/>
</dbReference>
<evidence type="ECO:0000259" key="14">
    <source>
        <dbReference type="Pfam" id="PF14772"/>
    </source>
</evidence>
<dbReference type="GO" id="GO:0005858">
    <property type="term" value="C:axonemal dynein complex"/>
    <property type="evidence" value="ECO:0007669"/>
    <property type="project" value="InterPro"/>
</dbReference>
<gene>
    <name evidence="15" type="ORF">RN001_013201</name>
</gene>
<dbReference type="InterPro" id="IPR039750">
    <property type="entry name" value="DRC1/DRC2"/>
</dbReference>
<proteinExistence type="inferred from homology"/>
<dbReference type="InterPro" id="IPR039505">
    <property type="entry name" value="DRC1/2_N"/>
</dbReference>
<keyword evidence="6" id="KW-0206">Cytoskeleton</keyword>
<name>A0AAN7S6W4_9COLE</name>
<protein>
    <recommendedName>
        <fullName evidence="10">Dynein regulatory complex subunit 2</fullName>
    </recommendedName>
    <alternativeName>
        <fullName evidence="11">Coiled-coil domain-containing protein 65</fullName>
    </alternativeName>
</protein>
<comment type="similarity">
    <text evidence="9">Belongs to the DRC2 family.</text>
</comment>
<comment type="caution">
    <text evidence="15">The sequence shown here is derived from an EMBL/GenBank/DDBJ whole genome shotgun (WGS) entry which is preliminary data.</text>
</comment>
<evidence type="ECO:0000256" key="9">
    <source>
        <dbReference type="ARBA" id="ARBA00038424"/>
    </source>
</evidence>
<dbReference type="GO" id="GO:0003352">
    <property type="term" value="P:regulation of cilium movement"/>
    <property type="evidence" value="ECO:0007669"/>
    <property type="project" value="TreeGrafter"/>
</dbReference>
<evidence type="ECO:0000256" key="4">
    <source>
        <dbReference type="ARBA" id="ARBA00023054"/>
    </source>
</evidence>
<evidence type="ECO:0000256" key="6">
    <source>
        <dbReference type="ARBA" id="ARBA00023212"/>
    </source>
</evidence>
<keyword evidence="16" id="KW-1185">Reference proteome</keyword>
<evidence type="ECO:0000256" key="2">
    <source>
        <dbReference type="ARBA" id="ARBA00022490"/>
    </source>
</evidence>
<organism evidence="15 16">
    <name type="scientific">Aquatica leii</name>
    <dbReference type="NCBI Taxonomy" id="1421715"/>
    <lineage>
        <taxon>Eukaryota</taxon>
        <taxon>Metazoa</taxon>
        <taxon>Ecdysozoa</taxon>
        <taxon>Arthropoda</taxon>
        <taxon>Hexapoda</taxon>
        <taxon>Insecta</taxon>
        <taxon>Pterygota</taxon>
        <taxon>Neoptera</taxon>
        <taxon>Endopterygota</taxon>
        <taxon>Coleoptera</taxon>
        <taxon>Polyphaga</taxon>
        <taxon>Elateriformia</taxon>
        <taxon>Elateroidea</taxon>
        <taxon>Lampyridae</taxon>
        <taxon>Luciolinae</taxon>
        <taxon>Aquatica</taxon>
    </lineage>
</organism>
<evidence type="ECO:0000256" key="5">
    <source>
        <dbReference type="ARBA" id="ARBA00023069"/>
    </source>
</evidence>
<keyword evidence="3" id="KW-0282">Flagellum</keyword>
<keyword evidence="7" id="KW-0966">Cell projection</keyword>
<keyword evidence="4 13" id="KW-0175">Coiled coil</keyword>
<feature type="coiled-coil region" evidence="13">
    <location>
        <begin position="262"/>
        <end position="307"/>
    </location>
</feature>
<evidence type="ECO:0000256" key="7">
    <source>
        <dbReference type="ARBA" id="ARBA00023273"/>
    </source>
</evidence>
<evidence type="ECO:0000313" key="16">
    <source>
        <dbReference type="Proteomes" id="UP001353858"/>
    </source>
</evidence>
<accession>A0AAN7S6W4</accession>
<evidence type="ECO:0000256" key="8">
    <source>
        <dbReference type="ARBA" id="ARBA00037841"/>
    </source>
</evidence>
<dbReference type="Proteomes" id="UP001353858">
    <property type="component" value="Unassembled WGS sequence"/>
</dbReference>
<comment type="subcellular location">
    <subcellularLocation>
        <location evidence="1">Cytoplasm</location>
        <location evidence="1">Cytoskeleton</location>
        <location evidence="1">Flagellum axoneme</location>
    </subcellularLocation>
    <subcellularLocation>
        <location evidence="8">Cytoplasm</location>
        <location evidence="8">Cytoskeleton</location>
        <location evidence="8">Flagellum basal body</location>
    </subcellularLocation>
</comment>
<keyword evidence="5" id="KW-0969">Cilium</keyword>
<dbReference type="GO" id="GO:0070286">
    <property type="term" value="P:axonemal dynein complex assembly"/>
    <property type="evidence" value="ECO:0007669"/>
    <property type="project" value="InterPro"/>
</dbReference>
<evidence type="ECO:0000256" key="12">
    <source>
        <dbReference type="ARBA" id="ARBA00045865"/>
    </source>
</evidence>
<evidence type="ECO:0000313" key="15">
    <source>
        <dbReference type="EMBL" id="KAK4873841.1"/>
    </source>
</evidence>
<dbReference type="PANTHER" id="PTHR21625:SF0">
    <property type="entry name" value="DYNEIN REGULATORY COMPLEX SUBUNIT 2"/>
    <property type="match status" value="1"/>
</dbReference>
<feature type="domain" description="Dynein regulatory complex protein 1/2 N-terminal" evidence="14">
    <location>
        <begin position="28"/>
        <end position="128"/>
    </location>
</feature>
<evidence type="ECO:0000256" key="13">
    <source>
        <dbReference type="SAM" id="Coils"/>
    </source>
</evidence>
<dbReference type="GO" id="GO:0060285">
    <property type="term" value="P:cilium-dependent cell motility"/>
    <property type="evidence" value="ECO:0007669"/>
    <property type="project" value="TreeGrafter"/>
</dbReference>
<evidence type="ECO:0000256" key="10">
    <source>
        <dbReference type="ARBA" id="ARBA00040899"/>
    </source>
</evidence>